<dbReference type="AlphaFoldDB" id="A0AAE9Y375"/>
<dbReference type="NCBIfam" id="TIGR00254">
    <property type="entry name" value="GGDEF"/>
    <property type="match status" value="1"/>
</dbReference>
<reference evidence="2" key="1">
    <citation type="submission" date="2023-01" db="EMBL/GenBank/DDBJ databases">
        <title>The diversity of Class Acidimicrobiia in South China Sea sediment environments and the proposal of Iamia marina sp. nov., a novel species of the genus Iamia.</title>
        <authorList>
            <person name="He Y."/>
            <person name="Tian X."/>
        </authorList>
    </citation>
    <scope>NUCLEOTIDE SEQUENCE</scope>
    <source>
        <strain evidence="2">DSM 19957</strain>
    </source>
</reference>
<dbReference type="Proteomes" id="UP001216390">
    <property type="component" value="Chromosome"/>
</dbReference>
<dbReference type="PANTHER" id="PTHR46663">
    <property type="entry name" value="DIGUANYLATE CYCLASE DGCT-RELATED"/>
    <property type="match status" value="1"/>
</dbReference>
<dbReference type="Pfam" id="PF00990">
    <property type="entry name" value="GGDEF"/>
    <property type="match status" value="1"/>
</dbReference>
<evidence type="ECO:0000313" key="3">
    <source>
        <dbReference type="Proteomes" id="UP001216390"/>
    </source>
</evidence>
<dbReference type="GO" id="GO:0052621">
    <property type="term" value="F:diguanylate cyclase activity"/>
    <property type="evidence" value="ECO:0007669"/>
    <property type="project" value="UniProtKB-EC"/>
</dbReference>
<dbReference type="SMART" id="SM00267">
    <property type="entry name" value="GGDEF"/>
    <property type="match status" value="1"/>
</dbReference>
<keyword evidence="2" id="KW-0548">Nucleotidyltransferase</keyword>
<feature type="domain" description="GGDEF" evidence="1">
    <location>
        <begin position="178"/>
        <end position="311"/>
    </location>
</feature>
<dbReference type="SUPFAM" id="SSF55073">
    <property type="entry name" value="Nucleotide cyclase"/>
    <property type="match status" value="1"/>
</dbReference>
<organism evidence="2 3">
    <name type="scientific">Iamia majanohamensis</name>
    <dbReference type="NCBI Taxonomy" id="467976"/>
    <lineage>
        <taxon>Bacteria</taxon>
        <taxon>Bacillati</taxon>
        <taxon>Actinomycetota</taxon>
        <taxon>Acidimicrobiia</taxon>
        <taxon>Acidimicrobiales</taxon>
        <taxon>Iamiaceae</taxon>
        <taxon>Iamia</taxon>
    </lineage>
</organism>
<dbReference type="InterPro" id="IPR043128">
    <property type="entry name" value="Rev_trsase/Diguanyl_cyclase"/>
</dbReference>
<dbReference type="CDD" id="cd01949">
    <property type="entry name" value="GGDEF"/>
    <property type="match status" value="1"/>
</dbReference>
<keyword evidence="3" id="KW-1185">Reference proteome</keyword>
<dbReference type="EMBL" id="CP116942">
    <property type="protein sequence ID" value="WCO65097.1"/>
    <property type="molecule type" value="Genomic_DNA"/>
</dbReference>
<evidence type="ECO:0000259" key="1">
    <source>
        <dbReference type="PROSITE" id="PS50887"/>
    </source>
</evidence>
<keyword evidence="2" id="KW-0808">Transferase</keyword>
<dbReference type="Gene3D" id="3.30.70.270">
    <property type="match status" value="1"/>
</dbReference>
<name>A0AAE9Y375_9ACTN</name>
<dbReference type="InterPro" id="IPR052163">
    <property type="entry name" value="DGC-Regulatory_Protein"/>
</dbReference>
<sequence length="311" mass="33460">MSPLAPTTPPDHALPDSGVFDLLPHGVALTDPTGTVVAANWLWERALDDGDPVVAPLGSDLLAHLRSAPDPANAVADHIADGLTRLLDGRGSSFQVQYELEEATDPTDASDARWFLVAAEGLPGGGLVITRTDTTVHHGVNEVLAELAFHDDLTGLPNRGLVLDRIRMALIRAQRLGLRPLIVFTDLDGFKEVNDEHGHEAGDAVLVEAAQRLDHAVREVDTCGRWGGDEFVLVIELGAESATDRVVDRLRRAFDAPFTLPDGTERPIGISIGATLADGRERVDVLVDRADRAMYRAKRERSGPVLLGPDD</sequence>
<dbReference type="EC" id="2.7.7.65" evidence="2"/>
<dbReference type="KEGG" id="ima:PO878_11365"/>
<gene>
    <name evidence="2" type="ORF">PO878_11365</name>
</gene>
<dbReference type="PROSITE" id="PS50887">
    <property type="entry name" value="GGDEF"/>
    <property type="match status" value="1"/>
</dbReference>
<dbReference type="RefSeq" id="WP_272734622.1">
    <property type="nucleotide sequence ID" value="NZ_CP116942.1"/>
</dbReference>
<accession>A0AAE9Y375</accession>
<proteinExistence type="predicted"/>
<dbReference type="InterPro" id="IPR029787">
    <property type="entry name" value="Nucleotide_cyclase"/>
</dbReference>
<dbReference type="InterPro" id="IPR000160">
    <property type="entry name" value="GGDEF_dom"/>
</dbReference>
<dbReference type="PANTHER" id="PTHR46663:SF4">
    <property type="entry name" value="DIGUANYLATE CYCLASE DGCT-RELATED"/>
    <property type="match status" value="1"/>
</dbReference>
<protein>
    <submittedName>
        <fullName evidence="2">Diguanylate cyclase</fullName>
        <ecNumber evidence="2">2.7.7.65</ecNumber>
    </submittedName>
</protein>
<evidence type="ECO:0000313" key="2">
    <source>
        <dbReference type="EMBL" id="WCO65097.1"/>
    </source>
</evidence>